<feature type="transmembrane region" description="Helical" evidence="11">
    <location>
        <begin position="16"/>
        <end position="33"/>
    </location>
</feature>
<evidence type="ECO:0000313" key="12">
    <source>
        <dbReference type="EMBL" id="ANM86785.1"/>
    </source>
</evidence>
<evidence type="ECO:0000256" key="3">
    <source>
        <dbReference type="ARBA" id="ARBA00022448"/>
    </source>
</evidence>
<keyword evidence="10 11" id="KW-0472">Membrane</keyword>
<protein>
    <submittedName>
        <fullName evidence="12">Tim17</fullName>
    </submittedName>
</protein>
<evidence type="ECO:0000256" key="6">
    <source>
        <dbReference type="ARBA" id="ARBA00022927"/>
    </source>
</evidence>
<reference evidence="12" key="1">
    <citation type="journal article" date="2016" name="Mol. Biol. Evol.">
        <title>Novel hydrogenosomes in the microaerophilic jakobid Stygiella incarcerata.</title>
        <authorList>
            <person name="Leger M.M."/>
            <person name="Eme L."/>
            <person name="Hug L.A."/>
            <person name="Roger A.J."/>
        </authorList>
    </citation>
    <scope>NUCLEOTIDE SEQUENCE</scope>
</reference>
<evidence type="ECO:0000256" key="4">
    <source>
        <dbReference type="ARBA" id="ARBA00022692"/>
    </source>
</evidence>
<dbReference type="GO" id="GO:0005744">
    <property type="term" value="C:TIM23 mitochondrial import inner membrane translocase complex"/>
    <property type="evidence" value="ECO:0007669"/>
    <property type="project" value="TreeGrafter"/>
</dbReference>
<evidence type="ECO:0000256" key="8">
    <source>
        <dbReference type="ARBA" id="ARBA00023010"/>
    </source>
</evidence>
<accession>A0A192ZIZ5</accession>
<dbReference type="Pfam" id="PF02466">
    <property type="entry name" value="Tim17"/>
    <property type="match status" value="1"/>
</dbReference>
<dbReference type="PANTHER" id="PTHR10485">
    <property type="entry name" value="MITOCHONDRIAL IMPORT INNER MEMBRANE TRANSLOCASE SUBUNIT TIM-17"/>
    <property type="match status" value="1"/>
</dbReference>
<keyword evidence="8" id="KW-0811">Translocation</keyword>
<keyword evidence="6" id="KW-0653">Protein transport</keyword>
<feature type="transmembrane region" description="Helical" evidence="11">
    <location>
        <begin position="109"/>
        <end position="130"/>
    </location>
</feature>
<keyword evidence="4 11" id="KW-0812">Transmembrane</keyword>
<keyword evidence="7 11" id="KW-1133">Transmembrane helix</keyword>
<sequence>MNEKKTPYPYRIFEDMGSGFLMGFVGGGLMNFLKGARHAPSGHRIRSGVELARVRGPVVGGNFASWGGVYAIIDLGLVKWRKKEDPWNALIAGSLTGTTLALRSGVRSAVQNGVVGGVLLGAVEAFGLYLQKFIQRRSPMQQTAQKPQQPKQNKSLL</sequence>
<dbReference type="AlphaFoldDB" id="A0A192ZIZ5"/>
<evidence type="ECO:0000256" key="10">
    <source>
        <dbReference type="ARBA" id="ARBA00023136"/>
    </source>
</evidence>
<dbReference type="PANTHER" id="PTHR10485:SF0">
    <property type="entry name" value="AT05822P-RELATED"/>
    <property type="match status" value="1"/>
</dbReference>
<dbReference type="EMBL" id="KT984565">
    <property type="protein sequence ID" value="ANM86785.1"/>
    <property type="molecule type" value="mRNA"/>
</dbReference>
<evidence type="ECO:0000256" key="2">
    <source>
        <dbReference type="ARBA" id="ARBA00008444"/>
    </source>
</evidence>
<name>A0A192ZIZ5_9EUKA</name>
<proteinExistence type="evidence at transcript level"/>
<evidence type="ECO:0000256" key="7">
    <source>
        <dbReference type="ARBA" id="ARBA00022989"/>
    </source>
</evidence>
<comment type="subcellular location">
    <subcellularLocation>
        <location evidence="1">Mitochondrion inner membrane</location>
        <topology evidence="1">Multi-pass membrane protein</topology>
    </subcellularLocation>
</comment>
<keyword evidence="5" id="KW-0999">Mitochondrion inner membrane</keyword>
<gene>
    <name evidence="12" type="primary">TIM17</name>
</gene>
<keyword evidence="3" id="KW-0813">Transport</keyword>
<organism evidence="12">
    <name type="scientific">Stygiella incarcerata</name>
    <dbReference type="NCBI Taxonomy" id="1712417"/>
    <lineage>
        <taxon>Eukaryota</taxon>
        <taxon>Discoba</taxon>
        <taxon>Jakobida</taxon>
        <taxon>Andalucina</taxon>
        <taxon>Stygiellidae</taxon>
        <taxon>Stygiella</taxon>
    </lineage>
</organism>
<comment type="similarity">
    <text evidence="2">Belongs to the Tim17/Tim22/Tim23 family.</text>
</comment>
<evidence type="ECO:0000256" key="5">
    <source>
        <dbReference type="ARBA" id="ARBA00022792"/>
    </source>
</evidence>
<evidence type="ECO:0000256" key="1">
    <source>
        <dbReference type="ARBA" id="ARBA00004448"/>
    </source>
</evidence>
<feature type="transmembrane region" description="Helical" evidence="11">
    <location>
        <begin position="54"/>
        <end position="73"/>
    </location>
</feature>
<dbReference type="GO" id="GO:0008320">
    <property type="term" value="F:protein transmembrane transporter activity"/>
    <property type="evidence" value="ECO:0007669"/>
    <property type="project" value="TreeGrafter"/>
</dbReference>
<evidence type="ECO:0000256" key="9">
    <source>
        <dbReference type="ARBA" id="ARBA00023128"/>
    </source>
</evidence>
<dbReference type="GO" id="GO:0030150">
    <property type="term" value="P:protein import into mitochondrial matrix"/>
    <property type="evidence" value="ECO:0007669"/>
    <property type="project" value="TreeGrafter"/>
</dbReference>
<evidence type="ECO:0000256" key="11">
    <source>
        <dbReference type="SAM" id="Phobius"/>
    </source>
</evidence>
<keyword evidence="9" id="KW-0496">Mitochondrion</keyword>